<evidence type="ECO:0000313" key="1">
    <source>
        <dbReference type="EMBL" id="KAL3280891.1"/>
    </source>
</evidence>
<dbReference type="EMBL" id="JABFTP020000144">
    <property type="protein sequence ID" value="KAL3280891.1"/>
    <property type="molecule type" value="Genomic_DNA"/>
</dbReference>
<keyword evidence="2" id="KW-1185">Reference proteome</keyword>
<proteinExistence type="predicted"/>
<organism evidence="1 2">
    <name type="scientific">Cryptolaemus montrouzieri</name>
    <dbReference type="NCBI Taxonomy" id="559131"/>
    <lineage>
        <taxon>Eukaryota</taxon>
        <taxon>Metazoa</taxon>
        <taxon>Ecdysozoa</taxon>
        <taxon>Arthropoda</taxon>
        <taxon>Hexapoda</taxon>
        <taxon>Insecta</taxon>
        <taxon>Pterygota</taxon>
        <taxon>Neoptera</taxon>
        <taxon>Endopterygota</taxon>
        <taxon>Coleoptera</taxon>
        <taxon>Polyphaga</taxon>
        <taxon>Cucujiformia</taxon>
        <taxon>Coccinelloidea</taxon>
        <taxon>Coccinellidae</taxon>
        <taxon>Scymninae</taxon>
        <taxon>Scymnini</taxon>
        <taxon>Cryptolaemus</taxon>
    </lineage>
</organism>
<comment type="caution">
    <text evidence="1">The sequence shown here is derived from an EMBL/GenBank/DDBJ whole genome shotgun (WGS) entry which is preliminary data.</text>
</comment>
<evidence type="ECO:0000313" key="2">
    <source>
        <dbReference type="Proteomes" id="UP001516400"/>
    </source>
</evidence>
<dbReference type="Proteomes" id="UP001516400">
    <property type="component" value="Unassembled WGS sequence"/>
</dbReference>
<reference evidence="1 2" key="1">
    <citation type="journal article" date="2021" name="BMC Biol.">
        <title>Horizontally acquired antibacterial genes associated with adaptive radiation of ladybird beetles.</title>
        <authorList>
            <person name="Li H.S."/>
            <person name="Tang X.F."/>
            <person name="Huang Y.H."/>
            <person name="Xu Z.Y."/>
            <person name="Chen M.L."/>
            <person name="Du X.Y."/>
            <person name="Qiu B.Y."/>
            <person name="Chen P.T."/>
            <person name="Zhang W."/>
            <person name="Slipinski A."/>
            <person name="Escalona H.E."/>
            <person name="Waterhouse R.M."/>
            <person name="Zwick A."/>
            <person name="Pang H."/>
        </authorList>
    </citation>
    <scope>NUCLEOTIDE SEQUENCE [LARGE SCALE GENOMIC DNA]</scope>
    <source>
        <strain evidence="1">SYSU2018</strain>
    </source>
</reference>
<name>A0ABD2NQ95_9CUCU</name>
<dbReference type="PANTHER" id="PTHR14553:SF1">
    <property type="entry name" value="SIMILAR TO CHROMOSOME 1 OPEN READING FRAME 50"/>
    <property type="match status" value="1"/>
</dbReference>
<dbReference type="PANTHER" id="PTHR14553">
    <property type="entry name" value="UNCHARACTERIZED PROTEIN C1ORF50"/>
    <property type="match status" value="1"/>
</dbReference>
<dbReference type="AlphaFoldDB" id="A0ABD2NQ95"/>
<dbReference type="Pfam" id="PF10504">
    <property type="entry name" value="DUF2452"/>
    <property type="match status" value="1"/>
</dbReference>
<gene>
    <name evidence="1" type="ORF">HHI36_004118</name>
</gene>
<dbReference type="InterPro" id="IPR019534">
    <property type="entry name" value="DUF2452"/>
</dbReference>
<accession>A0ABD2NQ95</accession>
<sequence>MKRSSTNAEDTSEIPNKVFLVNRENDNLTAFNPGQITRHESLLLKEHNSKMNQFLELKTLNKIDMIGRQMKNLQDMMSEVLSEAELHNELNKAACNFVKRPGHIYHLYERFSGNKYFSMLSPEEWQNAPHKYIGSWRLQADYSWTDPRKESTLYEGIKFLKEFGSFNIPTISNPAIQYNY</sequence>
<protein>
    <submittedName>
        <fullName evidence="1">Uncharacterized protein</fullName>
    </submittedName>
</protein>